<dbReference type="CDD" id="cd06464">
    <property type="entry name" value="ACD_sHsps-like"/>
    <property type="match status" value="1"/>
</dbReference>
<feature type="compositionally biased region" description="Basic and acidic residues" evidence="3">
    <location>
        <begin position="120"/>
        <end position="149"/>
    </location>
</feature>
<dbReference type="PROSITE" id="PS01031">
    <property type="entry name" value="SHSP"/>
    <property type="match status" value="1"/>
</dbReference>
<dbReference type="InterPro" id="IPR002068">
    <property type="entry name" value="A-crystallin/Hsp20_dom"/>
</dbReference>
<keyword evidence="6" id="KW-1185">Reference proteome</keyword>
<evidence type="ECO:0000256" key="1">
    <source>
        <dbReference type="PROSITE-ProRule" id="PRU00285"/>
    </source>
</evidence>
<name>A0A3N6NSK6_NATCH</name>
<sequence>MSLTEFGESIGRTLYRQIGRANGHVQNYRSLPVDVLEDDSSYLVVFDAPGTEPDDVQVRYLEGTVKIRIERFREYRDGFEMRFPGRGLTLDGEADLPSDAVVDPDAGTATLSESGTIRIEIPKESADGRDDEGQVDLDRTDVADVDGRPVEPTPTEELAVDD</sequence>
<dbReference type="Pfam" id="PF00011">
    <property type="entry name" value="HSP20"/>
    <property type="match status" value="1"/>
</dbReference>
<dbReference type="EMBL" id="REFZ01000001">
    <property type="protein sequence ID" value="RQH03213.1"/>
    <property type="molecule type" value="Genomic_DNA"/>
</dbReference>
<evidence type="ECO:0000259" key="4">
    <source>
        <dbReference type="PROSITE" id="PS01031"/>
    </source>
</evidence>
<dbReference type="AlphaFoldDB" id="A0A3N6NSK6"/>
<organism evidence="5 6">
    <name type="scientific">Natrarchaeobius chitinivorans</name>
    <dbReference type="NCBI Taxonomy" id="1679083"/>
    <lineage>
        <taxon>Archaea</taxon>
        <taxon>Methanobacteriati</taxon>
        <taxon>Methanobacteriota</taxon>
        <taxon>Stenosarchaea group</taxon>
        <taxon>Halobacteria</taxon>
        <taxon>Halobacteriales</taxon>
        <taxon>Natrialbaceae</taxon>
        <taxon>Natrarchaeobius</taxon>
    </lineage>
</organism>
<dbReference type="Gene3D" id="2.60.40.790">
    <property type="match status" value="1"/>
</dbReference>
<protein>
    <submittedName>
        <fullName evidence="5">Hsp20/alpha crystallin family protein</fullName>
    </submittedName>
</protein>
<dbReference type="InterPro" id="IPR008978">
    <property type="entry name" value="HSP20-like_chaperone"/>
</dbReference>
<feature type="domain" description="SHSP" evidence="4">
    <location>
        <begin position="24"/>
        <end position="138"/>
    </location>
</feature>
<feature type="region of interest" description="Disordered" evidence="3">
    <location>
        <begin position="90"/>
        <end position="162"/>
    </location>
</feature>
<evidence type="ECO:0000256" key="2">
    <source>
        <dbReference type="RuleBase" id="RU003616"/>
    </source>
</evidence>
<evidence type="ECO:0000256" key="3">
    <source>
        <dbReference type="SAM" id="MobiDB-lite"/>
    </source>
</evidence>
<accession>A0A3N6NSK6</accession>
<dbReference type="Proteomes" id="UP000281431">
    <property type="component" value="Unassembled WGS sequence"/>
</dbReference>
<dbReference type="SUPFAM" id="SSF49764">
    <property type="entry name" value="HSP20-like chaperones"/>
    <property type="match status" value="1"/>
</dbReference>
<proteinExistence type="inferred from homology"/>
<comment type="caution">
    <text evidence="5">The sequence shown here is derived from an EMBL/GenBank/DDBJ whole genome shotgun (WGS) entry which is preliminary data.</text>
</comment>
<comment type="similarity">
    <text evidence="1 2">Belongs to the small heat shock protein (HSP20) family.</text>
</comment>
<dbReference type="OrthoDB" id="210205at2157"/>
<evidence type="ECO:0000313" key="6">
    <source>
        <dbReference type="Proteomes" id="UP000281431"/>
    </source>
</evidence>
<gene>
    <name evidence="5" type="ORF">EA472_01100</name>
</gene>
<evidence type="ECO:0000313" key="5">
    <source>
        <dbReference type="EMBL" id="RQH03213.1"/>
    </source>
</evidence>
<reference evidence="5 6" key="1">
    <citation type="submission" date="2018-10" db="EMBL/GenBank/DDBJ databases">
        <title>Natrarchaeobius chitinivorans gen. nov., sp. nov., and Natrarchaeobius haloalkaliphilus sp. nov., alkaliphilic, chitin-utilizing haloarchaea from hypersaline alkaline lakes.</title>
        <authorList>
            <person name="Sorokin D.Y."/>
            <person name="Elcheninov A.G."/>
            <person name="Kostrikina N.A."/>
            <person name="Bale N.J."/>
            <person name="Sinninghe Damste J.S."/>
            <person name="Khijniak T.V."/>
            <person name="Kublanov I.V."/>
            <person name="Toshchakov S.V."/>
        </authorList>
    </citation>
    <scope>NUCLEOTIDE SEQUENCE [LARGE SCALE GENOMIC DNA]</scope>
    <source>
        <strain evidence="5 6">AArcht7</strain>
    </source>
</reference>